<dbReference type="InterPro" id="IPR046335">
    <property type="entry name" value="LacI/GalR-like_sensor"/>
</dbReference>
<dbReference type="Pfam" id="PF13377">
    <property type="entry name" value="Peripla_BP_3"/>
    <property type="match status" value="1"/>
</dbReference>
<dbReference type="SUPFAM" id="SSF53822">
    <property type="entry name" value="Periplasmic binding protein-like I"/>
    <property type="match status" value="1"/>
</dbReference>
<dbReference type="PANTHER" id="PTHR30146:SF109">
    <property type="entry name" value="HTH-TYPE TRANSCRIPTIONAL REGULATOR GALS"/>
    <property type="match status" value="1"/>
</dbReference>
<evidence type="ECO:0000313" key="5">
    <source>
        <dbReference type="EMBL" id="SFF30917.1"/>
    </source>
</evidence>
<evidence type="ECO:0000256" key="2">
    <source>
        <dbReference type="ARBA" id="ARBA00023125"/>
    </source>
</evidence>
<evidence type="ECO:0000256" key="3">
    <source>
        <dbReference type="ARBA" id="ARBA00023163"/>
    </source>
</evidence>
<dbReference type="Proteomes" id="UP000198964">
    <property type="component" value="Unassembled WGS sequence"/>
</dbReference>
<dbReference type="InterPro" id="IPR000843">
    <property type="entry name" value="HTH_LacI"/>
</dbReference>
<dbReference type="PANTHER" id="PTHR30146">
    <property type="entry name" value="LACI-RELATED TRANSCRIPTIONAL REPRESSOR"/>
    <property type="match status" value="1"/>
</dbReference>
<dbReference type="EMBL" id="FONW01000004">
    <property type="protein sequence ID" value="SFF30917.1"/>
    <property type="molecule type" value="Genomic_DNA"/>
</dbReference>
<keyword evidence="3" id="KW-0804">Transcription</keyword>
<keyword evidence="1" id="KW-0805">Transcription regulation</keyword>
<dbReference type="Gene3D" id="1.10.260.40">
    <property type="entry name" value="lambda repressor-like DNA-binding domains"/>
    <property type="match status" value="1"/>
</dbReference>
<name>A0A1I2HQ10_9BACT</name>
<sequence>MRNAIDCISVLLKIIWHICMLVKTELASTIQQTYKMDKKTSVTIHDIARELNISASTVSRALNNNPRISQATKDKIKALALKLGYQPNIIASNLRNQKTNTIGIVVPLINRHFFSTFISGVEDVAFEAGYNVIISQSNDLFEKEKQIVHSLFSNRVDGMIVSLSMQTQQFDHFQLFSKKNIPLVFFDRVAPQLDADKIIVDDFACGFKATQHLIDQGFKRIAHLAGPTALNTYKARMEGYRSALEKNNLPVNDELIIFNRLTRMDGQQAIKQLLALDTPPDAVFCGNDTSALSIIVYLKSIGIRVPEDFGIVGFSNEPFSEVVTPSISTIKQPAQEMGQKAAELLIFEIEHKENPRKYQTITMPTELIVRESSLRKS</sequence>
<dbReference type="GO" id="GO:0000976">
    <property type="term" value="F:transcription cis-regulatory region binding"/>
    <property type="evidence" value="ECO:0007669"/>
    <property type="project" value="TreeGrafter"/>
</dbReference>
<dbReference type="GO" id="GO:0003700">
    <property type="term" value="F:DNA-binding transcription factor activity"/>
    <property type="evidence" value="ECO:0007669"/>
    <property type="project" value="TreeGrafter"/>
</dbReference>
<organism evidence="5 6">
    <name type="scientific">Sunxiuqinia elliptica</name>
    <dbReference type="NCBI Taxonomy" id="655355"/>
    <lineage>
        <taxon>Bacteria</taxon>
        <taxon>Pseudomonadati</taxon>
        <taxon>Bacteroidota</taxon>
        <taxon>Bacteroidia</taxon>
        <taxon>Marinilabiliales</taxon>
        <taxon>Prolixibacteraceae</taxon>
        <taxon>Sunxiuqinia</taxon>
    </lineage>
</organism>
<reference evidence="5 6" key="1">
    <citation type="submission" date="2016-10" db="EMBL/GenBank/DDBJ databases">
        <authorList>
            <person name="de Groot N.N."/>
        </authorList>
    </citation>
    <scope>NUCLEOTIDE SEQUENCE [LARGE SCALE GENOMIC DNA]</scope>
    <source>
        <strain evidence="5 6">CGMCC 1.9156</strain>
    </source>
</reference>
<feature type="domain" description="HTH lacI-type" evidence="4">
    <location>
        <begin position="42"/>
        <end position="96"/>
    </location>
</feature>
<dbReference type="InterPro" id="IPR028082">
    <property type="entry name" value="Peripla_BP_I"/>
</dbReference>
<dbReference type="CDD" id="cd06267">
    <property type="entry name" value="PBP1_LacI_sugar_binding-like"/>
    <property type="match status" value="1"/>
</dbReference>
<accession>A0A1I2HQ10</accession>
<evidence type="ECO:0000256" key="1">
    <source>
        <dbReference type="ARBA" id="ARBA00023015"/>
    </source>
</evidence>
<dbReference type="SUPFAM" id="SSF47413">
    <property type="entry name" value="lambda repressor-like DNA-binding domains"/>
    <property type="match status" value="1"/>
</dbReference>
<dbReference type="PROSITE" id="PS50932">
    <property type="entry name" value="HTH_LACI_2"/>
    <property type="match status" value="1"/>
</dbReference>
<dbReference type="STRING" id="655355.SAMN05216283_104163"/>
<keyword evidence="2" id="KW-0238">DNA-binding</keyword>
<dbReference type="InterPro" id="IPR010982">
    <property type="entry name" value="Lambda_DNA-bd_dom_sf"/>
</dbReference>
<keyword evidence="6" id="KW-1185">Reference proteome</keyword>
<evidence type="ECO:0000259" key="4">
    <source>
        <dbReference type="PROSITE" id="PS50932"/>
    </source>
</evidence>
<dbReference type="Gene3D" id="3.40.50.2300">
    <property type="match status" value="2"/>
</dbReference>
<dbReference type="AlphaFoldDB" id="A0A1I2HQ10"/>
<dbReference type="SMART" id="SM00354">
    <property type="entry name" value="HTH_LACI"/>
    <property type="match status" value="1"/>
</dbReference>
<gene>
    <name evidence="5" type="ORF">SAMN05216283_104163</name>
</gene>
<evidence type="ECO:0000313" key="6">
    <source>
        <dbReference type="Proteomes" id="UP000198964"/>
    </source>
</evidence>
<proteinExistence type="predicted"/>
<dbReference type="Pfam" id="PF00356">
    <property type="entry name" value="LacI"/>
    <property type="match status" value="1"/>
</dbReference>
<dbReference type="CDD" id="cd01392">
    <property type="entry name" value="HTH_LacI"/>
    <property type="match status" value="1"/>
</dbReference>
<protein>
    <submittedName>
        <fullName evidence="5">LacI family transcriptional regulator</fullName>
    </submittedName>
</protein>